<dbReference type="Proteomes" id="UP000682358">
    <property type="component" value="Chromosome"/>
</dbReference>
<dbReference type="PANTHER" id="PTHR37943:SF1">
    <property type="entry name" value="PROTEIN VES"/>
    <property type="match status" value="1"/>
</dbReference>
<dbReference type="RefSeq" id="WP_094961882.1">
    <property type="nucleotide sequence ID" value="NZ_ABDWLN020000059.1"/>
</dbReference>
<dbReference type="InterPro" id="IPR011051">
    <property type="entry name" value="RmlC_Cupin_sf"/>
</dbReference>
<reference evidence="1" key="2">
    <citation type="submission" date="2020-05" db="EMBL/GenBank/DDBJ databases">
        <authorList>
            <person name="Delgado-Blas J."/>
        </authorList>
    </citation>
    <scope>NUCLEOTIDE SEQUENCE</scope>
    <source>
        <strain evidence="1">BB1453</strain>
    </source>
</reference>
<dbReference type="EMBL" id="CAHPSF010000015">
    <property type="protein sequence ID" value="CAB5714818.1"/>
    <property type="molecule type" value="Genomic_DNA"/>
</dbReference>
<dbReference type="EMBL" id="NOWC01000015">
    <property type="protein sequence ID" value="OZS74082.1"/>
    <property type="molecule type" value="Genomic_DNA"/>
</dbReference>
<accession>A0A264VS18</accession>
<dbReference type="Proteomes" id="UP001155882">
    <property type="component" value="Unassembled WGS sequence"/>
</dbReference>
<dbReference type="Proteomes" id="UP000216001">
    <property type="component" value="Unassembled WGS sequence"/>
</dbReference>
<dbReference type="AlphaFoldDB" id="A0A264VS18"/>
<dbReference type="Pfam" id="PF05962">
    <property type="entry name" value="HutD"/>
    <property type="match status" value="1"/>
</dbReference>
<dbReference type="InterPro" id="IPR014710">
    <property type="entry name" value="RmlC-like_jellyroll"/>
</dbReference>
<evidence type="ECO:0000313" key="5">
    <source>
        <dbReference type="Proteomes" id="UP000216001"/>
    </source>
</evidence>
<gene>
    <name evidence="1" type="primary">ves_2</name>
    <name evidence="3" type="ORF">CHI95_13395</name>
    <name evidence="1" type="ORF">GHA_04004</name>
    <name evidence="4" type="ORF">KOF27_19305</name>
    <name evidence="2" type="ORF">KYI77_17855</name>
</gene>
<evidence type="ECO:0000313" key="1">
    <source>
        <dbReference type="EMBL" id="CAB5714818.1"/>
    </source>
</evidence>
<organism evidence="3 5">
    <name type="scientific">Providencia rettgeri</name>
    <dbReference type="NCBI Taxonomy" id="587"/>
    <lineage>
        <taxon>Bacteria</taxon>
        <taxon>Pseudomonadati</taxon>
        <taxon>Pseudomonadota</taxon>
        <taxon>Gammaproteobacteria</taxon>
        <taxon>Enterobacterales</taxon>
        <taxon>Morganellaceae</taxon>
        <taxon>Providencia</taxon>
    </lineage>
</organism>
<evidence type="ECO:0000313" key="2">
    <source>
        <dbReference type="EMBL" id="MBW3118314.1"/>
    </source>
</evidence>
<dbReference type="Gene3D" id="2.60.120.10">
    <property type="entry name" value="Jelly Rolls"/>
    <property type="match status" value="1"/>
</dbReference>
<reference evidence="3 5" key="1">
    <citation type="submission" date="2017-07" db="EMBL/GenBank/DDBJ databases">
        <title>blaIMP-27 on transferable plasmids in Proteus mirabilis and Providencia rettgeri.</title>
        <authorList>
            <person name="Potter R."/>
        </authorList>
    </citation>
    <scope>NUCLEOTIDE SEQUENCE [LARGE SCALE GENOMIC DNA]</scope>
    <source>
        <strain evidence="3 5">PR1</strain>
    </source>
</reference>
<reference evidence="4" key="3">
    <citation type="submission" date="2021-06" db="EMBL/GenBank/DDBJ databases">
        <title>Emergence of genetically related NDM-1-producing Providencia rettgeri strains in Argentina.</title>
        <authorList>
            <person name="Pasteran F."/>
            <person name="Meo A."/>
            <person name="Gomez S."/>
            <person name="Derdoy L."/>
            <person name="Albronoz E."/>
            <person name="Faccone D."/>
            <person name="Guerriero L."/>
            <person name="Archuby D."/>
            <person name="Tarzia A."/>
            <person name="Lopez M."/>
            <person name="Corso A."/>
        </authorList>
    </citation>
    <scope>NUCLEOTIDE SEQUENCE</scope>
    <source>
        <strain evidence="4">PreM15628</strain>
    </source>
</reference>
<dbReference type="EMBL" id="JAHWLI010000072">
    <property type="protein sequence ID" value="MBW3118314.1"/>
    <property type="molecule type" value="Genomic_DNA"/>
</dbReference>
<evidence type="ECO:0000313" key="4">
    <source>
        <dbReference type="EMBL" id="QWQ20677.1"/>
    </source>
</evidence>
<reference evidence="2" key="4">
    <citation type="submission" date="2021-07" db="EMBL/GenBank/DDBJ databases">
        <authorList>
            <person name="Stanton E."/>
        </authorList>
    </citation>
    <scope>NUCLEOTIDE SEQUENCE</scope>
    <source>
        <strain evidence="2">2021EL-01139</strain>
    </source>
</reference>
<dbReference type="CDD" id="cd20293">
    <property type="entry name" value="cupin_HutD_N"/>
    <property type="match status" value="1"/>
</dbReference>
<dbReference type="Proteomes" id="UP000834611">
    <property type="component" value="Unassembled WGS sequence"/>
</dbReference>
<sequence length="193" mass="22140">MTQILTTQDYRNMPWKNGQGSTLELARSHGEGLDDFDWRVSIADVKAAGAFSFFQNRQRIIGVLEGEGFILHVDKNPAVTLKQKEFFAFNGESEVYAELIQGAIRDFNVIYNPEKYQARLQWVNTALINSWVSGASEILIFNITPNLGVTINSDCFYLKPFETLLIKENRENLQFTIEQNTENDFCIIELFIK</sequence>
<dbReference type="InterPro" id="IPR010282">
    <property type="entry name" value="Uncharacterised_HutD/Ves"/>
</dbReference>
<evidence type="ECO:0000313" key="3">
    <source>
        <dbReference type="EMBL" id="OZS74082.1"/>
    </source>
</evidence>
<protein>
    <submittedName>
        <fullName evidence="2">HutD family protein</fullName>
    </submittedName>
    <submittedName>
        <fullName evidence="1">Various environmental stresses-induced protein</fullName>
    </submittedName>
</protein>
<dbReference type="EMBL" id="CP076405">
    <property type="protein sequence ID" value="QWQ20677.1"/>
    <property type="molecule type" value="Genomic_DNA"/>
</dbReference>
<proteinExistence type="predicted"/>
<name>A0A264VS18_PRORE</name>
<dbReference type="PANTHER" id="PTHR37943">
    <property type="entry name" value="PROTEIN VES"/>
    <property type="match status" value="1"/>
</dbReference>
<dbReference type="SUPFAM" id="SSF51182">
    <property type="entry name" value="RmlC-like cupins"/>
    <property type="match status" value="1"/>
</dbReference>